<dbReference type="Proteomes" id="UP000321532">
    <property type="component" value="Unassembled WGS sequence"/>
</dbReference>
<accession>A0A512AW44</accession>
<keyword evidence="1" id="KW-0812">Transmembrane</keyword>
<evidence type="ECO:0000313" key="3">
    <source>
        <dbReference type="Proteomes" id="UP000321532"/>
    </source>
</evidence>
<keyword evidence="1" id="KW-0472">Membrane</keyword>
<protein>
    <submittedName>
        <fullName evidence="2">Uncharacterized protein</fullName>
    </submittedName>
</protein>
<keyword evidence="1" id="KW-1133">Transmembrane helix</keyword>
<reference evidence="2 3" key="1">
    <citation type="submission" date="2019-07" db="EMBL/GenBank/DDBJ databases">
        <title>Whole genome shotgun sequence of Adhaeribacter aerolatus NBRC 106133.</title>
        <authorList>
            <person name="Hosoyama A."/>
            <person name="Uohara A."/>
            <person name="Ohji S."/>
            <person name="Ichikawa N."/>
        </authorList>
    </citation>
    <scope>NUCLEOTIDE SEQUENCE [LARGE SCALE GENOMIC DNA]</scope>
    <source>
        <strain evidence="2 3">NBRC 106133</strain>
    </source>
</reference>
<sequence>MHFLEVIFIKKVVSLIMIFLVGFTTQIKEKNTKVIEPFSLAKFRDNVKVAEERCVLVENPN</sequence>
<proteinExistence type="predicted"/>
<name>A0A512AW44_9BACT</name>
<evidence type="ECO:0000256" key="1">
    <source>
        <dbReference type="SAM" id="Phobius"/>
    </source>
</evidence>
<evidence type="ECO:0000313" key="2">
    <source>
        <dbReference type="EMBL" id="GEO03948.1"/>
    </source>
</evidence>
<gene>
    <name evidence="2" type="ORF">AAE02nite_16120</name>
</gene>
<dbReference type="EMBL" id="BJYS01000009">
    <property type="protein sequence ID" value="GEO03948.1"/>
    <property type="molecule type" value="Genomic_DNA"/>
</dbReference>
<feature type="transmembrane region" description="Helical" evidence="1">
    <location>
        <begin position="6"/>
        <end position="23"/>
    </location>
</feature>
<keyword evidence="3" id="KW-1185">Reference proteome</keyword>
<dbReference type="AlphaFoldDB" id="A0A512AW44"/>
<comment type="caution">
    <text evidence="2">The sequence shown here is derived from an EMBL/GenBank/DDBJ whole genome shotgun (WGS) entry which is preliminary data.</text>
</comment>
<organism evidence="2 3">
    <name type="scientific">Adhaeribacter aerolatus</name>
    <dbReference type="NCBI Taxonomy" id="670289"/>
    <lineage>
        <taxon>Bacteria</taxon>
        <taxon>Pseudomonadati</taxon>
        <taxon>Bacteroidota</taxon>
        <taxon>Cytophagia</taxon>
        <taxon>Cytophagales</taxon>
        <taxon>Hymenobacteraceae</taxon>
        <taxon>Adhaeribacter</taxon>
    </lineage>
</organism>